<evidence type="ECO:0000313" key="2">
    <source>
        <dbReference type="EMBL" id="QOD59124.1"/>
    </source>
</evidence>
<organism evidence="2">
    <name type="scientific">Photobacterium damsela subsp. piscicida</name>
    <name type="common">Pasteurella piscicida</name>
    <dbReference type="NCBI Taxonomy" id="38294"/>
    <lineage>
        <taxon>Bacteria</taxon>
        <taxon>Pseudomonadati</taxon>
        <taxon>Pseudomonadota</taxon>
        <taxon>Gammaproteobacteria</taxon>
        <taxon>Vibrionales</taxon>
        <taxon>Vibrionaceae</taxon>
        <taxon>Photobacterium</taxon>
    </lineage>
</organism>
<dbReference type="AlphaFoldDB" id="A0A1V1VHZ9"/>
<feature type="domain" description="DUF4158" evidence="1">
    <location>
        <begin position="10"/>
        <end position="106"/>
    </location>
</feature>
<sequence length="133" mass="15765">MAVNPNRLNILTQSEIQDYFGFPRFTQEDREYYFDLTNSEVSLIEEKWLLSSKIYFVLQLGYFKAKRMFFRFDAEEVVNDTSHIFGTYFPYSIDRDFKVPSKQTRRLGISIPNHSDSNTEKSISNRLSYDLAD</sequence>
<dbReference type="Pfam" id="PF13700">
    <property type="entry name" value="DUF4158"/>
    <property type="match status" value="1"/>
</dbReference>
<accession>A0A1V1VHZ9</accession>
<dbReference type="InterPro" id="IPR025296">
    <property type="entry name" value="DUF4158"/>
</dbReference>
<geneLocation type="plasmid" evidence="2">
    <name>unnamed3</name>
</geneLocation>
<dbReference type="RefSeq" id="WP_086959703.1">
    <property type="nucleotide sequence ID" value="NZ_BDMQ01000007.1"/>
</dbReference>
<keyword evidence="2" id="KW-0614">Plasmid</keyword>
<dbReference type="Proteomes" id="UP000516656">
    <property type="component" value="Plasmid unnamed3"/>
</dbReference>
<proteinExistence type="predicted"/>
<evidence type="ECO:0000259" key="1">
    <source>
        <dbReference type="Pfam" id="PF13700"/>
    </source>
</evidence>
<dbReference type="EMBL" id="CP061859">
    <property type="protein sequence ID" value="QOD59124.1"/>
    <property type="molecule type" value="Genomic_DNA"/>
</dbReference>
<reference evidence="2" key="1">
    <citation type="submission" date="2020-09" db="EMBL/GenBank/DDBJ databases">
        <title>Complete, closed and curated genome sequences of Photobacterium damselae subsp. piscicida isolates from Australia indicate localised evolution and additional plasmid-borne pathogenicity mechanisms.</title>
        <authorList>
            <person name="Baseggio L."/>
            <person name="Silayeva O."/>
            <person name="Buller N."/>
            <person name="Landos M."/>
            <person name="Engelstaedter J."/>
            <person name="Barnes A.C."/>
        </authorList>
    </citation>
    <scope>NUCLEOTIDE SEQUENCE [LARGE SCALE GENOMIC DNA]</scope>
    <source>
        <strain evidence="2">AS-16-0540-1</strain>
        <plasmid evidence="2">unnamed3</plasmid>
    </source>
</reference>
<protein>
    <submittedName>
        <fullName evidence="2">DUF4158 domain-containing protein</fullName>
    </submittedName>
</protein>
<gene>
    <name evidence="2" type="ORF">IC627_23200</name>
</gene>
<name>A0A1V1VHZ9_PHODP</name>